<keyword evidence="1" id="KW-0812">Transmembrane</keyword>
<protein>
    <submittedName>
        <fullName evidence="2">Uncharacterized protein</fullName>
    </submittedName>
</protein>
<gene>
    <name evidence="2" type="ORF">B0H63DRAFT_280568</name>
</gene>
<reference evidence="2" key="1">
    <citation type="journal article" date="2023" name="Mol. Phylogenet. Evol.">
        <title>Genome-scale phylogeny and comparative genomics of the fungal order Sordariales.</title>
        <authorList>
            <person name="Hensen N."/>
            <person name="Bonometti L."/>
            <person name="Westerberg I."/>
            <person name="Brannstrom I.O."/>
            <person name="Guillou S."/>
            <person name="Cros-Aarteil S."/>
            <person name="Calhoun S."/>
            <person name="Haridas S."/>
            <person name="Kuo A."/>
            <person name="Mondo S."/>
            <person name="Pangilinan J."/>
            <person name="Riley R."/>
            <person name="LaButti K."/>
            <person name="Andreopoulos B."/>
            <person name="Lipzen A."/>
            <person name="Chen C."/>
            <person name="Yan M."/>
            <person name="Daum C."/>
            <person name="Ng V."/>
            <person name="Clum A."/>
            <person name="Steindorff A."/>
            <person name="Ohm R.A."/>
            <person name="Martin F."/>
            <person name="Silar P."/>
            <person name="Natvig D.O."/>
            <person name="Lalanne C."/>
            <person name="Gautier V."/>
            <person name="Ament-Velasquez S.L."/>
            <person name="Kruys A."/>
            <person name="Hutchinson M.I."/>
            <person name="Powell A.J."/>
            <person name="Barry K."/>
            <person name="Miller A.N."/>
            <person name="Grigoriev I.V."/>
            <person name="Debuchy R."/>
            <person name="Gladieux P."/>
            <person name="Hiltunen Thoren M."/>
            <person name="Johannesson H."/>
        </authorList>
    </citation>
    <scope>NUCLEOTIDE SEQUENCE</scope>
    <source>
        <strain evidence="2">CBS 232.78</strain>
    </source>
</reference>
<evidence type="ECO:0000256" key="1">
    <source>
        <dbReference type="SAM" id="Phobius"/>
    </source>
</evidence>
<reference evidence="2" key="2">
    <citation type="submission" date="2023-06" db="EMBL/GenBank/DDBJ databases">
        <authorList>
            <consortium name="Lawrence Berkeley National Laboratory"/>
            <person name="Haridas S."/>
            <person name="Hensen N."/>
            <person name="Bonometti L."/>
            <person name="Westerberg I."/>
            <person name="Brannstrom I.O."/>
            <person name="Guillou S."/>
            <person name="Cros-Aarteil S."/>
            <person name="Calhoun S."/>
            <person name="Kuo A."/>
            <person name="Mondo S."/>
            <person name="Pangilinan J."/>
            <person name="Riley R."/>
            <person name="LaButti K."/>
            <person name="Andreopoulos B."/>
            <person name="Lipzen A."/>
            <person name="Chen C."/>
            <person name="Yanf M."/>
            <person name="Daum C."/>
            <person name="Ng V."/>
            <person name="Clum A."/>
            <person name="Steindorff A."/>
            <person name="Ohm R."/>
            <person name="Martin F."/>
            <person name="Silar P."/>
            <person name="Natvig D."/>
            <person name="Lalanne C."/>
            <person name="Gautier V."/>
            <person name="Ament-velasquez S.L."/>
            <person name="Kruys A."/>
            <person name="Hutchinson M.I."/>
            <person name="Powell A.J."/>
            <person name="Barry K."/>
            <person name="Miller A.N."/>
            <person name="Grigoriev I.V."/>
            <person name="Debuchy R."/>
            <person name="Gladieux P."/>
            <person name="Thoren M.H."/>
            <person name="Johannesson H."/>
        </authorList>
    </citation>
    <scope>NUCLEOTIDE SEQUENCE</scope>
    <source>
        <strain evidence="2">CBS 232.78</strain>
    </source>
</reference>
<evidence type="ECO:0000313" key="2">
    <source>
        <dbReference type="EMBL" id="KAK3375484.1"/>
    </source>
</evidence>
<evidence type="ECO:0000313" key="3">
    <source>
        <dbReference type="Proteomes" id="UP001285441"/>
    </source>
</evidence>
<keyword evidence="3" id="KW-1185">Reference proteome</keyword>
<keyword evidence="1" id="KW-1133">Transmembrane helix</keyword>
<dbReference type="EMBL" id="JAULSW010000007">
    <property type="protein sequence ID" value="KAK3375484.1"/>
    <property type="molecule type" value="Genomic_DNA"/>
</dbReference>
<dbReference type="AlphaFoldDB" id="A0AAE0KFB8"/>
<name>A0AAE0KFB8_9PEZI</name>
<sequence>MTDFLVRYYCKHSPTPSPIQDEKATKISGARMFFVWVFLLDFSVLQHSLVLPTYWPMQCSHLCMPPGCHGQDTYTVGKGLYSSKQHCFCGRRDRFPSIHVSALKSRSSRIEPPAAAELEARVGHPVCAHRPVLPKVVRSFGSNRLAEPSFRPLFVVELAAMEGHL</sequence>
<comment type="caution">
    <text evidence="2">The sequence shown here is derived from an EMBL/GenBank/DDBJ whole genome shotgun (WGS) entry which is preliminary data.</text>
</comment>
<dbReference type="Proteomes" id="UP001285441">
    <property type="component" value="Unassembled WGS sequence"/>
</dbReference>
<accession>A0AAE0KFB8</accession>
<keyword evidence="1" id="KW-0472">Membrane</keyword>
<feature type="transmembrane region" description="Helical" evidence="1">
    <location>
        <begin position="33"/>
        <end position="55"/>
    </location>
</feature>
<organism evidence="2 3">
    <name type="scientific">Podospora didyma</name>
    <dbReference type="NCBI Taxonomy" id="330526"/>
    <lineage>
        <taxon>Eukaryota</taxon>
        <taxon>Fungi</taxon>
        <taxon>Dikarya</taxon>
        <taxon>Ascomycota</taxon>
        <taxon>Pezizomycotina</taxon>
        <taxon>Sordariomycetes</taxon>
        <taxon>Sordariomycetidae</taxon>
        <taxon>Sordariales</taxon>
        <taxon>Podosporaceae</taxon>
        <taxon>Podospora</taxon>
    </lineage>
</organism>
<proteinExistence type="predicted"/>